<name>A0ABU6NNL5_9BACI</name>
<comment type="caution">
    <text evidence="2">The sequence shown here is derived from an EMBL/GenBank/DDBJ whole genome shotgun (WGS) entry which is preliminary data.</text>
</comment>
<proteinExistence type="predicted"/>
<dbReference type="EMBL" id="JAROAS010000041">
    <property type="protein sequence ID" value="MED4129792.1"/>
    <property type="molecule type" value="Genomic_DNA"/>
</dbReference>
<protein>
    <submittedName>
        <fullName evidence="2">GNAT family N-acetyltransferase</fullName>
    </submittedName>
</protein>
<dbReference type="PANTHER" id="PTHR43415">
    <property type="entry name" value="SPERMIDINE N(1)-ACETYLTRANSFERASE"/>
    <property type="match status" value="1"/>
</dbReference>
<sequence length="189" mass="21546">MKNDVLEYEKHGMTITIRLAKMEDATTLGRLRAILDGETDHFDRVYGENVLTEEECKAMIEACTSPENLLLVAEAEGRTVGYLRAQGSQLRKLAHRVEFGVGVSKKYWGYSIGKSLIIKLLRWADEKQIHKVMLQVLETNVTAIQLYEKLGFKKEGLLIEDKKHGDTYHHTIIMGRVKQEGEALRFPSL</sequence>
<organism evidence="2 3">
    <name type="scientific">Shouchella miscanthi</name>
    <dbReference type="NCBI Taxonomy" id="2598861"/>
    <lineage>
        <taxon>Bacteria</taxon>
        <taxon>Bacillati</taxon>
        <taxon>Bacillota</taxon>
        <taxon>Bacilli</taxon>
        <taxon>Bacillales</taxon>
        <taxon>Bacillaceae</taxon>
        <taxon>Shouchella</taxon>
    </lineage>
</organism>
<feature type="domain" description="N-acetyltransferase" evidence="1">
    <location>
        <begin position="15"/>
        <end position="179"/>
    </location>
</feature>
<dbReference type="Proteomes" id="UP001341820">
    <property type="component" value="Unassembled WGS sequence"/>
</dbReference>
<evidence type="ECO:0000313" key="3">
    <source>
        <dbReference type="Proteomes" id="UP001341820"/>
    </source>
</evidence>
<dbReference type="Pfam" id="PF00583">
    <property type="entry name" value="Acetyltransf_1"/>
    <property type="match status" value="1"/>
</dbReference>
<dbReference type="SUPFAM" id="SSF55729">
    <property type="entry name" value="Acyl-CoA N-acyltransferases (Nat)"/>
    <property type="match status" value="1"/>
</dbReference>
<evidence type="ECO:0000313" key="2">
    <source>
        <dbReference type="EMBL" id="MED4129792.1"/>
    </source>
</evidence>
<dbReference type="InterPro" id="IPR016181">
    <property type="entry name" value="Acyl_CoA_acyltransferase"/>
</dbReference>
<accession>A0ABU6NNL5</accession>
<dbReference type="PROSITE" id="PS51186">
    <property type="entry name" value="GNAT"/>
    <property type="match status" value="1"/>
</dbReference>
<reference evidence="2 3" key="1">
    <citation type="submission" date="2023-03" db="EMBL/GenBank/DDBJ databases">
        <title>Bacillus Genome Sequencing.</title>
        <authorList>
            <person name="Dunlap C."/>
        </authorList>
    </citation>
    <scope>NUCLEOTIDE SEQUENCE [LARGE SCALE GENOMIC DNA]</scope>
    <source>
        <strain evidence="2 3">B-4107</strain>
    </source>
</reference>
<gene>
    <name evidence="2" type="ORF">P5F74_16775</name>
</gene>
<dbReference type="InterPro" id="IPR000182">
    <property type="entry name" value="GNAT_dom"/>
</dbReference>
<keyword evidence="3" id="KW-1185">Reference proteome</keyword>
<dbReference type="Gene3D" id="3.40.630.30">
    <property type="match status" value="1"/>
</dbReference>
<dbReference type="CDD" id="cd04301">
    <property type="entry name" value="NAT_SF"/>
    <property type="match status" value="1"/>
</dbReference>
<dbReference type="RefSeq" id="WP_328238448.1">
    <property type="nucleotide sequence ID" value="NZ_JAROAS010000041.1"/>
</dbReference>
<dbReference type="PANTHER" id="PTHR43415:SF3">
    <property type="entry name" value="GNAT-FAMILY ACETYLTRANSFERASE"/>
    <property type="match status" value="1"/>
</dbReference>
<evidence type="ECO:0000259" key="1">
    <source>
        <dbReference type="PROSITE" id="PS51186"/>
    </source>
</evidence>